<protein>
    <submittedName>
        <fullName evidence="2">Uncharacterized protein</fullName>
    </submittedName>
</protein>
<keyword evidence="3" id="KW-1185">Reference proteome</keyword>
<sequence length="137" mass="14523">MQTNVKNSYEFHSQSDDLVTKNGGGIGLDLGVLGNVKTQLKGKGKVTKWAFKEGEGLCGSEKDKGTVGSTDKPTIAVDLKAISALNSSLLGHCKTNTQDLSLVSSLQDSEKTRTDPDDQISVELISAAKSRPADQTQ</sequence>
<comment type="caution">
    <text evidence="2">The sequence shown here is derived from an EMBL/GenBank/DDBJ whole genome shotgun (WGS) entry which is preliminary data.</text>
</comment>
<evidence type="ECO:0000313" key="3">
    <source>
        <dbReference type="Proteomes" id="UP001280121"/>
    </source>
</evidence>
<dbReference type="AlphaFoldDB" id="A0AAD9TM70"/>
<gene>
    <name evidence="2" type="ORF">Ddye_026008</name>
</gene>
<accession>A0AAD9TM70</accession>
<name>A0AAD9TM70_9ROSI</name>
<feature type="region of interest" description="Disordered" evidence="1">
    <location>
        <begin position="106"/>
        <end position="137"/>
    </location>
</feature>
<reference evidence="2" key="1">
    <citation type="journal article" date="2023" name="Plant J.">
        <title>Genome sequences and population genomics provide insights into the demographic history, inbreeding, and mutation load of two 'living fossil' tree species of Dipteronia.</title>
        <authorList>
            <person name="Feng Y."/>
            <person name="Comes H.P."/>
            <person name="Chen J."/>
            <person name="Zhu S."/>
            <person name="Lu R."/>
            <person name="Zhang X."/>
            <person name="Li P."/>
            <person name="Qiu J."/>
            <person name="Olsen K.M."/>
            <person name="Qiu Y."/>
        </authorList>
    </citation>
    <scope>NUCLEOTIDE SEQUENCE</scope>
    <source>
        <strain evidence="2">KIB01</strain>
    </source>
</reference>
<dbReference type="Proteomes" id="UP001280121">
    <property type="component" value="Unassembled WGS sequence"/>
</dbReference>
<evidence type="ECO:0000313" key="2">
    <source>
        <dbReference type="EMBL" id="KAK2638213.1"/>
    </source>
</evidence>
<evidence type="ECO:0000256" key="1">
    <source>
        <dbReference type="SAM" id="MobiDB-lite"/>
    </source>
</evidence>
<dbReference type="EMBL" id="JANJYI010000008">
    <property type="protein sequence ID" value="KAK2638213.1"/>
    <property type="molecule type" value="Genomic_DNA"/>
</dbReference>
<proteinExistence type="predicted"/>
<organism evidence="2 3">
    <name type="scientific">Dipteronia dyeriana</name>
    <dbReference type="NCBI Taxonomy" id="168575"/>
    <lineage>
        <taxon>Eukaryota</taxon>
        <taxon>Viridiplantae</taxon>
        <taxon>Streptophyta</taxon>
        <taxon>Embryophyta</taxon>
        <taxon>Tracheophyta</taxon>
        <taxon>Spermatophyta</taxon>
        <taxon>Magnoliopsida</taxon>
        <taxon>eudicotyledons</taxon>
        <taxon>Gunneridae</taxon>
        <taxon>Pentapetalae</taxon>
        <taxon>rosids</taxon>
        <taxon>malvids</taxon>
        <taxon>Sapindales</taxon>
        <taxon>Sapindaceae</taxon>
        <taxon>Hippocastanoideae</taxon>
        <taxon>Acereae</taxon>
        <taxon>Dipteronia</taxon>
    </lineage>
</organism>